<evidence type="ECO:0000256" key="3">
    <source>
        <dbReference type="ARBA" id="ARBA00022840"/>
    </source>
</evidence>
<evidence type="ECO:0000256" key="4">
    <source>
        <dbReference type="PIRSR" id="PIRSR006806-1"/>
    </source>
</evidence>
<keyword evidence="6" id="KW-0436">Ligase</keyword>
<feature type="binding site" evidence="4">
    <location>
        <begin position="148"/>
        <end position="156"/>
    </location>
    <ligand>
        <name>ATP</name>
        <dbReference type="ChEBI" id="CHEBI:30616"/>
    </ligand>
</feature>
<gene>
    <name evidence="6" type="ORF">DC082_07480</name>
</gene>
<dbReference type="Pfam" id="PF01812">
    <property type="entry name" value="5-FTHF_cyc-lig"/>
    <property type="match status" value="1"/>
</dbReference>
<keyword evidence="5" id="KW-0479">Metal-binding</keyword>
<feature type="binding site" evidence="4">
    <location>
        <position position="62"/>
    </location>
    <ligand>
        <name>substrate</name>
    </ligand>
</feature>
<evidence type="ECO:0000313" key="6">
    <source>
        <dbReference type="EMBL" id="PWD82471.1"/>
    </source>
</evidence>
<organism evidence="6 7">
    <name type="scientific">Ignatzschineria indica</name>
    <dbReference type="NCBI Taxonomy" id="472583"/>
    <lineage>
        <taxon>Bacteria</taxon>
        <taxon>Pseudomonadati</taxon>
        <taxon>Pseudomonadota</taxon>
        <taxon>Gammaproteobacteria</taxon>
        <taxon>Cardiobacteriales</taxon>
        <taxon>Ignatzschineriaceae</taxon>
        <taxon>Ignatzschineria</taxon>
    </lineage>
</organism>
<dbReference type="EC" id="6.3.3.2" evidence="5"/>
<comment type="similarity">
    <text evidence="1 5">Belongs to the 5-formyltetrahydrofolate cyclo-ligase family.</text>
</comment>
<sequence>MQIDPPRSAEKAELRDYFSNARRALSDDQYRQYSQEICRQLLSYLIDLKREQPSAMHLHLFLPIEAQREVDLRPLLPHLWHYNIRVAVPRVRQGALEHIPLTAETKLKTSRWGIPEPTEDYSPLTEEEISSITTVITPLLACDIKGHRVGYGGGFYDQFFKTYPHLIKIGVGFFPPIEKILDSYSGDMPLDYYLYPKELIRF</sequence>
<dbReference type="Gene3D" id="3.40.50.10420">
    <property type="entry name" value="NagB/RpiA/CoA transferase-like"/>
    <property type="match status" value="1"/>
</dbReference>
<name>A0A2U2AIH4_9GAMM</name>
<dbReference type="PANTHER" id="PTHR23407">
    <property type="entry name" value="ATPASE INHIBITOR/5-FORMYLTETRAHYDROFOLATE CYCLO-LIGASE"/>
    <property type="match status" value="1"/>
</dbReference>
<evidence type="ECO:0000256" key="1">
    <source>
        <dbReference type="ARBA" id="ARBA00010638"/>
    </source>
</evidence>
<feature type="binding site" evidence="4">
    <location>
        <begin position="11"/>
        <end position="15"/>
    </location>
    <ligand>
        <name>ATP</name>
        <dbReference type="ChEBI" id="CHEBI:30616"/>
    </ligand>
</feature>
<reference evidence="6 7" key="1">
    <citation type="journal article" date="2018" name="Genome Announc.">
        <title>Ignatzschineria cameli sp. nov., isolated from necrotic foot tissue of dromedaries (Camelus dromedarius) and associated maggots (Wohlfahrtia species) in Dubai.</title>
        <authorList>
            <person name="Tsang C.C."/>
            <person name="Tang J.Y."/>
            <person name="Fong J.Y."/>
            <person name="Kinne J."/>
            <person name="Lee H.H."/>
            <person name="Joseph M."/>
            <person name="Jose S."/>
            <person name="Schuster R.K."/>
            <person name="Tang Y."/>
            <person name="Sivakumar S."/>
            <person name="Chen J.H."/>
            <person name="Teng J.L."/>
            <person name="Lau S.K."/>
            <person name="Wernery U."/>
            <person name="Woo P.C."/>
        </authorList>
    </citation>
    <scope>NUCLEOTIDE SEQUENCE [LARGE SCALE GENOMIC DNA]</scope>
    <source>
        <strain evidence="6 7">KCTC 22643</strain>
    </source>
</reference>
<keyword evidence="3 4" id="KW-0067">ATP-binding</keyword>
<dbReference type="GO" id="GO:0009396">
    <property type="term" value="P:folic acid-containing compound biosynthetic process"/>
    <property type="evidence" value="ECO:0007669"/>
    <property type="project" value="TreeGrafter"/>
</dbReference>
<protein>
    <recommendedName>
        <fullName evidence="5">5-formyltetrahydrofolate cyclo-ligase</fullName>
        <ecNumber evidence="5">6.3.3.2</ecNumber>
    </recommendedName>
</protein>
<dbReference type="GO" id="GO:0035999">
    <property type="term" value="P:tetrahydrofolate interconversion"/>
    <property type="evidence" value="ECO:0007669"/>
    <property type="project" value="TreeGrafter"/>
</dbReference>
<feature type="binding site" evidence="4">
    <location>
        <position position="69"/>
    </location>
    <ligand>
        <name>substrate</name>
    </ligand>
</feature>
<dbReference type="NCBIfam" id="TIGR02727">
    <property type="entry name" value="MTHFS_bact"/>
    <property type="match status" value="1"/>
</dbReference>
<keyword evidence="2 4" id="KW-0547">Nucleotide-binding</keyword>
<accession>A0A2U2AIH4</accession>
<keyword evidence="7" id="KW-1185">Reference proteome</keyword>
<dbReference type="PIRSF" id="PIRSF006806">
    <property type="entry name" value="FTHF_cligase"/>
    <property type="match status" value="1"/>
</dbReference>
<dbReference type="InterPro" id="IPR002698">
    <property type="entry name" value="FTHF_cligase"/>
</dbReference>
<evidence type="ECO:0000313" key="7">
    <source>
        <dbReference type="Proteomes" id="UP000244948"/>
    </source>
</evidence>
<comment type="catalytic activity">
    <reaction evidence="5">
        <text>(6S)-5-formyl-5,6,7,8-tetrahydrofolate + ATP = (6R)-5,10-methenyltetrahydrofolate + ADP + phosphate</text>
        <dbReference type="Rhea" id="RHEA:10488"/>
        <dbReference type="ChEBI" id="CHEBI:30616"/>
        <dbReference type="ChEBI" id="CHEBI:43474"/>
        <dbReference type="ChEBI" id="CHEBI:57455"/>
        <dbReference type="ChEBI" id="CHEBI:57457"/>
        <dbReference type="ChEBI" id="CHEBI:456216"/>
        <dbReference type="EC" id="6.3.3.2"/>
    </reaction>
</comment>
<dbReference type="InterPro" id="IPR037171">
    <property type="entry name" value="NagB/RpiA_transferase-like"/>
</dbReference>
<comment type="cofactor">
    <cofactor evidence="5">
        <name>Mg(2+)</name>
        <dbReference type="ChEBI" id="CHEBI:18420"/>
    </cofactor>
</comment>
<dbReference type="GO" id="GO:0005524">
    <property type="term" value="F:ATP binding"/>
    <property type="evidence" value="ECO:0007669"/>
    <property type="project" value="UniProtKB-KW"/>
</dbReference>
<dbReference type="InterPro" id="IPR024185">
    <property type="entry name" value="FTHF_cligase-like_sf"/>
</dbReference>
<dbReference type="GO" id="GO:0030272">
    <property type="term" value="F:5-formyltetrahydrofolate cyclo-ligase activity"/>
    <property type="evidence" value="ECO:0007669"/>
    <property type="project" value="UniProtKB-EC"/>
</dbReference>
<dbReference type="AlphaFoldDB" id="A0A2U2AIH4"/>
<proteinExistence type="inferred from homology"/>
<dbReference type="PANTHER" id="PTHR23407:SF1">
    <property type="entry name" value="5-FORMYLTETRAHYDROFOLATE CYCLO-LIGASE"/>
    <property type="match status" value="1"/>
</dbReference>
<evidence type="ECO:0000256" key="5">
    <source>
        <dbReference type="RuleBase" id="RU361279"/>
    </source>
</evidence>
<evidence type="ECO:0000256" key="2">
    <source>
        <dbReference type="ARBA" id="ARBA00022741"/>
    </source>
</evidence>
<dbReference type="SUPFAM" id="SSF100950">
    <property type="entry name" value="NagB/RpiA/CoA transferase-like"/>
    <property type="match status" value="1"/>
</dbReference>
<dbReference type="Proteomes" id="UP000244948">
    <property type="component" value="Unassembled WGS sequence"/>
</dbReference>
<comment type="caution">
    <text evidence="6">The sequence shown here is derived from an EMBL/GenBank/DDBJ whole genome shotgun (WGS) entry which is preliminary data.</text>
</comment>
<keyword evidence="5" id="KW-0460">Magnesium</keyword>
<dbReference type="RefSeq" id="WP_109236458.1">
    <property type="nucleotide sequence ID" value="NZ_BMXZ01000003.1"/>
</dbReference>
<dbReference type="GO" id="GO:0046872">
    <property type="term" value="F:metal ion binding"/>
    <property type="evidence" value="ECO:0007669"/>
    <property type="project" value="UniProtKB-KW"/>
</dbReference>
<dbReference type="EMBL" id="QEWR01000004">
    <property type="protein sequence ID" value="PWD82471.1"/>
    <property type="molecule type" value="Genomic_DNA"/>
</dbReference>